<gene>
    <name evidence="6" type="ORF">FA727_21175</name>
</gene>
<dbReference type="GO" id="GO:0016887">
    <property type="term" value="F:ATP hydrolysis activity"/>
    <property type="evidence" value="ECO:0007669"/>
    <property type="project" value="InterPro"/>
</dbReference>
<feature type="coiled-coil region" evidence="4">
    <location>
        <begin position="707"/>
        <end position="734"/>
    </location>
</feature>
<feature type="domain" description="Rad50/SbcC-type AAA" evidence="5">
    <location>
        <begin position="24"/>
        <end position="269"/>
    </location>
</feature>
<accession>A0A4U1D172</accession>
<feature type="coiled-coil region" evidence="4">
    <location>
        <begin position="328"/>
        <end position="393"/>
    </location>
</feature>
<organism evidence="6 7">
    <name type="scientific">Robertmurraya kyonggiensis</name>
    <dbReference type="NCBI Taxonomy" id="1037680"/>
    <lineage>
        <taxon>Bacteria</taxon>
        <taxon>Bacillati</taxon>
        <taxon>Bacillota</taxon>
        <taxon>Bacilli</taxon>
        <taxon>Bacillales</taxon>
        <taxon>Bacillaceae</taxon>
        <taxon>Robertmurraya</taxon>
    </lineage>
</organism>
<dbReference type="GO" id="GO:0006302">
    <property type="term" value="P:double-strand break repair"/>
    <property type="evidence" value="ECO:0007669"/>
    <property type="project" value="InterPro"/>
</dbReference>
<dbReference type="Proteomes" id="UP000307756">
    <property type="component" value="Unassembled WGS sequence"/>
</dbReference>
<feature type="coiled-coil region" evidence="4">
    <location>
        <begin position="535"/>
        <end position="587"/>
    </location>
</feature>
<evidence type="ECO:0000256" key="4">
    <source>
        <dbReference type="SAM" id="Coils"/>
    </source>
</evidence>
<dbReference type="InterPro" id="IPR038729">
    <property type="entry name" value="Rad50/SbcC_AAA"/>
</dbReference>
<proteinExistence type="inferred from homology"/>
<protein>
    <recommendedName>
        <fullName evidence="3">Nuclease SbcCD subunit C</fullName>
    </recommendedName>
</protein>
<keyword evidence="7" id="KW-1185">Reference proteome</keyword>
<evidence type="ECO:0000256" key="2">
    <source>
        <dbReference type="ARBA" id="ARBA00011322"/>
    </source>
</evidence>
<dbReference type="InterPro" id="IPR027417">
    <property type="entry name" value="P-loop_NTPase"/>
</dbReference>
<sequence length="913" mass="106668">MKKLILRLIYCLMRRIKSMRIKSVVLENFRCYYGKHSFTLDNGIIVLFGENGFGKSSFFDAIEWCLTGAINRFISTDKKILYNFYSKLGDNCSVSIEFDNGNTLIRSFKIQENMRETIKLISSKGGVIKTGQSCLEDFIDTNIDGKNNKKEFVETTSLVKQALILSQDQVTDFILRDDPNERFNALVDIMGYKKWTMIINNLKKVNDKIKVKIRDDQSQINTYEKLMSEKEKEKQEVDIYIVNELLRKYNLTLNKETPSQITELKDSIKKELVLYGKNLNELSRLLHLRNSNYFDIEVEANSIKSSLNNAYSLREKGLGLSSKIMNKKEDVTKVLSSVKREVKILNEKKKIEEDIKLIIQEVGEDLTYYQDNIDKIELEIKRFENELSKVRLAAGEYNNYIVHKDTIKKIPLIIVGQEFEIHKITKELKLIEKKINKFDDIINSKQANSQLNKLNNSIQEIYNYVLENEIEDTCPVCSTNNSGNLQSHIYSNIKNNLELIVKDSSTLNKAVNRRNELKGSYEKKSGLVRNLLKKLERNREELRYSEKMISELQENELYSEVLFESEKEFLREKSEKIGDEISKLNQKKFQIFELEKLNVQYMQFEHIKNIDIEDSDSLNKEIFKLDKYLRWISDVIKKINESIETLSTEHASKMNDLSLWKNLIGESNNSIKLIEVYNHRNNTITNLDNKLEEVYRLENFLKTVQENEDKNNLINQYKSDMKILRSNISKLINKQNEITKFIDNAYNKIGSQALEYFNQQDSSIQKYFRYLNPMPTSNKVIFKSENKDELELIMSVEGEDGDYTDLSNVQYSMSSGQLNVLAISLFLAINEGQTLSKLDLIGIDDPIQNMDDVNQFSICDVFSNIRKQLILSTHDYDFLKLFIKKNEHRVNDIKVFMLESDRFANTLVKEVTF</sequence>
<dbReference type="PANTHER" id="PTHR32114">
    <property type="entry name" value="ABC TRANSPORTER ABCH.3"/>
    <property type="match status" value="1"/>
</dbReference>
<name>A0A4U1D172_9BACI</name>
<evidence type="ECO:0000313" key="7">
    <source>
        <dbReference type="Proteomes" id="UP000307756"/>
    </source>
</evidence>
<dbReference type="PANTHER" id="PTHR32114:SF2">
    <property type="entry name" value="ABC TRANSPORTER ABCH.3"/>
    <property type="match status" value="1"/>
</dbReference>
<reference evidence="6 7" key="1">
    <citation type="journal article" date="2011" name="J. Microbiol.">
        <title>Bacillus kyonggiensis sp. nov., isolated from soil of a lettuce field.</title>
        <authorList>
            <person name="Dong K."/>
            <person name="Lee S."/>
        </authorList>
    </citation>
    <scope>NUCLEOTIDE SEQUENCE [LARGE SCALE GENOMIC DNA]</scope>
    <source>
        <strain evidence="6 7">NB22</strain>
    </source>
</reference>
<dbReference type="AlphaFoldDB" id="A0A4U1D172"/>
<keyword evidence="4" id="KW-0175">Coiled coil</keyword>
<comment type="subunit">
    <text evidence="2">Heterodimer of SbcC and SbcD.</text>
</comment>
<dbReference type="Gene3D" id="3.40.50.300">
    <property type="entry name" value="P-loop containing nucleotide triphosphate hydrolases"/>
    <property type="match status" value="2"/>
</dbReference>
<evidence type="ECO:0000256" key="3">
    <source>
        <dbReference type="ARBA" id="ARBA00013368"/>
    </source>
</evidence>
<dbReference type="EMBL" id="SWBM01000008">
    <property type="protein sequence ID" value="TKC14756.1"/>
    <property type="molecule type" value="Genomic_DNA"/>
</dbReference>
<feature type="coiled-coil region" evidence="4">
    <location>
        <begin position="213"/>
        <end position="243"/>
    </location>
</feature>
<evidence type="ECO:0000256" key="1">
    <source>
        <dbReference type="ARBA" id="ARBA00006930"/>
    </source>
</evidence>
<evidence type="ECO:0000313" key="6">
    <source>
        <dbReference type="EMBL" id="TKC14756.1"/>
    </source>
</evidence>
<comment type="similarity">
    <text evidence="1">Belongs to the SMC family. SbcC subfamily.</text>
</comment>
<dbReference type="SUPFAM" id="SSF52540">
    <property type="entry name" value="P-loop containing nucleoside triphosphate hydrolases"/>
    <property type="match status" value="1"/>
</dbReference>
<evidence type="ECO:0000259" key="5">
    <source>
        <dbReference type="Pfam" id="PF13476"/>
    </source>
</evidence>
<dbReference type="Pfam" id="PF13476">
    <property type="entry name" value="AAA_23"/>
    <property type="match status" value="1"/>
</dbReference>
<comment type="caution">
    <text evidence="6">The sequence shown here is derived from an EMBL/GenBank/DDBJ whole genome shotgun (WGS) entry which is preliminary data.</text>
</comment>